<dbReference type="Gene3D" id="3.40.50.1700">
    <property type="entry name" value="Glycoside hydrolase family 3 C-terminal domain"/>
    <property type="match status" value="1"/>
</dbReference>
<dbReference type="InterPro" id="IPR050288">
    <property type="entry name" value="Cellulose_deg_GH3"/>
</dbReference>
<dbReference type="InterPro" id="IPR002772">
    <property type="entry name" value="Glyco_hydro_3_C"/>
</dbReference>
<comment type="similarity">
    <text evidence="2">Belongs to the glycosyl hydrolase 3 family.</text>
</comment>
<dbReference type="Proteomes" id="UP001470230">
    <property type="component" value="Unassembled WGS sequence"/>
</dbReference>
<evidence type="ECO:0000313" key="7">
    <source>
        <dbReference type="EMBL" id="KAK8883677.1"/>
    </source>
</evidence>
<dbReference type="EC" id="3.2.1.21" evidence="3"/>
<comment type="caution">
    <text evidence="7">The sequence shown here is derived from an EMBL/GenBank/DDBJ whole genome shotgun (WGS) entry which is preliminary data.</text>
</comment>
<organism evidence="7 8">
    <name type="scientific">Tritrichomonas musculus</name>
    <dbReference type="NCBI Taxonomy" id="1915356"/>
    <lineage>
        <taxon>Eukaryota</taxon>
        <taxon>Metamonada</taxon>
        <taxon>Parabasalia</taxon>
        <taxon>Tritrichomonadida</taxon>
        <taxon>Tritrichomonadidae</taxon>
        <taxon>Tritrichomonas</taxon>
    </lineage>
</organism>
<proteinExistence type="inferred from homology"/>
<gene>
    <name evidence="7" type="ORF">M9Y10_042774</name>
</gene>
<dbReference type="InterPro" id="IPR036881">
    <property type="entry name" value="Glyco_hydro_3_C_sf"/>
</dbReference>
<dbReference type="Pfam" id="PF01915">
    <property type="entry name" value="Glyco_hydro_3_C"/>
    <property type="match status" value="1"/>
</dbReference>
<dbReference type="EMBL" id="JAPFFF010000008">
    <property type="protein sequence ID" value="KAK8883677.1"/>
    <property type="molecule type" value="Genomic_DNA"/>
</dbReference>
<evidence type="ECO:0000256" key="1">
    <source>
        <dbReference type="ARBA" id="ARBA00000448"/>
    </source>
</evidence>
<comment type="catalytic activity">
    <reaction evidence="1">
        <text>Hydrolysis of terminal, non-reducing beta-D-glucosyl residues with release of beta-D-glucose.</text>
        <dbReference type="EC" id="3.2.1.21"/>
    </reaction>
</comment>
<keyword evidence="5" id="KW-0326">Glycosidase</keyword>
<keyword evidence="8" id="KW-1185">Reference proteome</keyword>
<dbReference type="PANTHER" id="PTHR42715:SF10">
    <property type="entry name" value="BETA-GLUCOSIDASE"/>
    <property type="match status" value="1"/>
</dbReference>
<evidence type="ECO:0000256" key="2">
    <source>
        <dbReference type="ARBA" id="ARBA00005336"/>
    </source>
</evidence>
<reference evidence="7 8" key="1">
    <citation type="submission" date="2024-04" db="EMBL/GenBank/DDBJ databases">
        <title>Tritrichomonas musculus Genome.</title>
        <authorList>
            <person name="Alves-Ferreira E."/>
            <person name="Grigg M."/>
            <person name="Lorenzi H."/>
            <person name="Galac M."/>
        </authorList>
    </citation>
    <scope>NUCLEOTIDE SEQUENCE [LARGE SCALE GENOMIC DNA]</scope>
    <source>
        <strain evidence="7 8">EAF2021</strain>
    </source>
</reference>
<evidence type="ECO:0000313" key="8">
    <source>
        <dbReference type="Proteomes" id="UP001470230"/>
    </source>
</evidence>
<dbReference type="SUPFAM" id="SSF52279">
    <property type="entry name" value="Beta-D-glucan exohydrolase, C-terminal domain"/>
    <property type="match status" value="1"/>
</dbReference>
<feature type="domain" description="Glycoside hydrolase family 3 C-terminal" evidence="6">
    <location>
        <begin position="9"/>
        <end position="120"/>
    </location>
</feature>
<protein>
    <recommendedName>
        <fullName evidence="3">beta-glucosidase</fullName>
        <ecNumber evidence="3">3.2.1.21</ecNumber>
    </recommendedName>
</protein>
<dbReference type="PANTHER" id="PTHR42715">
    <property type="entry name" value="BETA-GLUCOSIDASE"/>
    <property type="match status" value="1"/>
</dbReference>
<sequence length="122" mass="13493">MVCSKIDVITKAKNENVVVVFAGTFRLQELENKDRKTMSLPEDENMLISEILIVNKNVIVVLQNGSPVEMPWAKDVKAIHETYFAGEGCGEATAKILFGLVNPSGHLAESFPIKLNDNPSYE</sequence>
<evidence type="ECO:0000256" key="4">
    <source>
        <dbReference type="ARBA" id="ARBA00022801"/>
    </source>
</evidence>
<accession>A0ABR2JY94</accession>
<evidence type="ECO:0000256" key="3">
    <source>
        <dbReference type="ARBA" id="ARBA00012744"/>
    </source>
</evidence>
<evidence type="ECO:0000256" key="5">
    <source>
        <dbReference type="ARBA" id="ARBA00023295"/>
    </source>
</evidence>
<name>A0ABR2JY94_9EUKA</name>
<evidence type="ECO:0000259" key="6">
    <source>
        <dbReference type="Pfam" id="PF01915"/>
    </source>
</evidence>
<keyword evidence="4" id="KW-0378">Hydrolase</keyword>